<reference evidence="1" key="1">
    <citation type="submission" date="2018-10" db="EMBL/GenBank/DDBJ databases">
        <title>Hidden diversity of soil giant viruses.</title>
        <authorList>
            <person name="Schulz F."/>
            <person name="Alteio L."/>
            <person name="Goudeau D."/>
            <person name="Ryan E.M."/>
            <person name="Malmstrom R.R."/>
            <person name="Blanchard J."/>
            <person name="Woyke T."/>
        </authorList>
    </citation>
    <scope>NUCLEOTIDE SEQUENCE</scope>
    <source>
        <strain evidence="1">EDV1</strain>
    </source>
</reference>
<name>A0A3G4ZUU6_9VIRU</name>
<dbReference type="EMBL" id="MK072089">
    <property type="protein sequence ID" value="AYV78678.1"/>
    <property type="molecule type" value="Genomic_DNA"/>
</dbReference>
<organism evidence="1">
    <name type="scientific">Edafosvirus sp</name>
    <dbReference type="NCBI Taxonomy" id="2487765"/>
    <lineage>
        <taxon>Viruses</taxon>
        <taxon>Varidnaviria</taxon>
        <taxon>Bamfordvirae</taxon>
        <taxon>Nucleocytoviricota</taxon>
        <taxon>Megaviricetes</taxon>
        <taxon>Imitervirales</taxon>
        <taxon>Mimiviridae</taxon>
        <taxon>Klosneuvirinae</taxon>
    </lineage>
</organism>
<proteinExistence type="predicted"/>
<accession>A0A3G4ZUU6</accession>
<gene>
    <name evidence="1" type="ORF">Edafosvirus24_4</name>
</gene>
<evidence type="ECO:0000313" key="1">
    <source>
        <dbReference type="EMBL" id="AYV78678.1"/>
    </source>
</evidence>
<protein>
    <submittedName>
        <fullName evidence="1">Uncharacterized protein</fullName>
    </submittedName>
</protein>
<sequence>MASSPLTKTVHIEIKKPDSKTTHEGLQEQIVNLNDEFKHSPILTYKSIGIVCDVITKLSSGKLNYYWRTKLENELMTFISKALRHNPELWSKLIMRSPDAIVYSAMNQPGHDMKIPNFMFLEIAYKKGERFHSPLLVAQQKIIQMHVQLSCPISTSFDSPVFNPACRKKQFPENAIMISKIMDLIKESCNAGNPNALKLYIRYLQHDLNDRVEARKQIGKLFELGEIGDAIPQSNHLFHNFENDKLLTISNAIAILNDAVNIYTSVEQKFVDGVIHRENLIIQDGVSSVKVYEHHRINLNGTLTFLMARFGEQVIPFLTMHSDKKNVVGLIADCLVNHSKATLKTAFVLP</sequence>